<reference evidence="2" key="1">
    <citation type="journal article" date="2017" name="Front. Plant Sci.">
        <title>Climate Clever Clovers: New Paradigm to Reduce the Environmental Footprint of Ruminants by Breeding Low Methanogenic Forages Utilizing Haplotype Variation.</title>
        <authorList>
            <person name="Kaur P."/>
            <person name="Appels R."/>
            <person name="Bayer P.E."/>
            <person name="Keeble-Gagnere G."/>
            <person name="Wang J."/>
            <person name="Hirakawa H."/>
            <person name="Shirasawa K."/>
            <person name="Vercoe P."/>
            <person name="Stefanova K."/>
            <person name="Durmic Z."/>
            <person name="Nichols P."/>
            <person name="Revell C."/>
            <person name="Isobe S.N."/>
            <person name="Edwards D."/>
            <person name="Erskine W."/>
        </authorList>
    </citation>
    <scope>NUCLEOTIDE SEQUENCE [LARGE SCALE GENOMIC DNA]</scope>
    <source>
        <strain evidence="2">cv. Daliak</strain>
    </source>
</reference>
<name>A0A2Z6PDB3_TRISU</name>
<evidence type="ECO:0000313" key="1">
    <source>
        <dbReference type="EMBL" id="GAU48370.1"/>
    </source>
</evidence>
<dbReference type="EMBL" id="DF974412">
    <property type="protein sequence ID" value="GAU48370.1"/>
    <property type="molecule type" value="Genomic_DNA"/>
</dbReference>
<dbReference type="OrthoDB" id="10493590at2759"/>
<evidence type="ECO:0000313" key="2">
    <source>
        <dbReference type="Proteomes" id="UP000242715"/>
    </source>
</evidence>
<proteinExistence type="predicted"/>
<gene>
    <name evidence="1" type="ORF">TSUD_282700</name>
</gene>
<keyword evidence="2" id="KW-1185">Reference proteome</keyword>
<accession>A0A2Z6PDB3</accession>
<dbReference type="Proteomes" id="UP000242715">
    <property type="component" value="Unassembled WGS sequence"/>
</dbReference>
<sequence>MQQNVKQPTTQHHHFSREYGSLGNQEIDYSLQELFVKARSVVPEEPKNELHVKNLIQELIKENQRLVKKIEQMDATQTKMLSILVDLKKNELKETLKTTFTCSPIENANIAKKLSFTPSPSSLKRKNTPTKQKNKLEAQLLTPGSSCKSYKSHLTKATLPKYAKCRFPPIKKMYLKPEEAILCLYLFPENVGFHLHSPMVFKVGEHCLELRNDFQCMMPDGWIGDRVTNSRI</sequence>
<organism evidence="1 2">
    <name type="scientific">Trifolium subterraneum</name>
    <name type="common">Subterranean clover</name>
    <dbReference type="NCBI Taxonomy" id="3900"/>
    <lineage>
        <taxon>Eukaryota</taxon>
        <taxon>Viridiplantae</taxon>
        <taxon>Streptophyta</taxon>
        <taxon>Embryophyta</taxon>
        <taxon>Tracheophyta</taxon>
        <taxon>Spermatophyta</taxon>
        <taxon>Magnoliopsida</taxon>
        <taxon>eudicotyledons</taxon>
        <taxon>Gunneridae</taxon>
        <taxon>Pentapetalae</taxon>
        <taxon>rosids</taxon>
        <taxon>fabids</taxon>
        <taxon>Fabales</taxon>
        <taxon>Fabaceae</taxon>
        <taxon>Papilionoideae</taxon>
        <taxon>50 kb inversion clade</taxon>
        <taxon>NPAAA clade</taxon>
        <taxon>Hologalegina</taxon>
        <taxon>IRL clade</taxon>
        <taxon>Trifolieae</taxon>
        <taxon>Trifolium</taxon>
    </lineage>
</organism>
<dbReference type="AlphaFoldDB" id="A0A2Z6PDB3"/>
<protein>
    <submittedName>
        <fullName evidence="1">Uncharacterized protein</fullName>
    </submittedName>
</protein>